<comment type="similarity">
    <text evidence="3">Belongs to the trans-sulfuration enzymes family.</text>
</comment>
<dbReference type="EMBL" id="BBSI01000012">
    <property type="protein sequence ID" value="GAM79341.1"/>
    <property type="molecule type" value="Genomic_DNA"/>
</dbReference>
<dbReference type="GO" id="GO:0030170">
    <property type="term" value="F:pyridoxal phosphate binding"/>
    <property type="evidence" value="ECO:0007669"/>
    <property type="project" value="InterPro"/>
</dbReference>
<evidence type="ECO:0000256" key="2">
    <source>
        <dbReference type="ARBA" id="ARBA00022898"/>
    </source>
</evidence>
<evidence type="ECO:0000313" key="4">
    <source>
        <dbReference type="EMBL" id="GAM79341.1"/>
    </source>
</evidence>
<reference evidence="4 5" key="1">
    <citation type="submission" date="2015-01" db="EMBL/GenBank/DDBJ databases">
        <title>Lactococcus lactis subsp.lactis JCM 5805 whole genome shotgun sequence.</title>
        <authorList>
            <person name="Fujii T."/>
            <person name="Tomita Y."/>
            <person name="Ikushima S."/>
            <person name="Fujiwara D."/>
        </authorList>
    </citation>
    <scope>NUCLEOTIDE SEQUENCE [LARGE SCALE GENOMIC DNA]</scope>
    <source>
        <strain evidence="4 5">JCM 5805</strain>
    </source>
</reference>
<dbReference type="InterPro" id="IPR015424">
    <property type="entry name" value="PyrdxlP-dep_Trfase"/>
</dbReference>
<proteinExistence type="inferred from homology"/>
<dbReference type="GO" id="GO:0005737">
    <property type="term" value="C:cytoplasm"/>
    <property type="evidence" value="ECO:0007669"/>
    <property type="project" value="TreeGrafter"/>
</dbReference>
<accession>A0A0B8QLC1</accession>
<sequence length="65" mass="7291">MSVFTFAESLGGVESLITYPTAQTHHDIPLEIRESYGLTDDLLRLSIGIEDVRDLIEDLKEALEN</sequence>
<keyword evidence="4" id="KW-0456">Lyase</keyword>
<organism evidence="4 5">
    <name type="scientific">Lactococcus lactis subsp. lactis</name>
    <name type="common">Streptococcus lactis</name>
    <dbReference type="NCBI Taxonomy" id="1360"/>
    <lineage>
        <taxon>Bacteria</taxon>
        <taxon>Bacillati</taxon>
        <taxon>Bacillota</taxon>
        <taxon>Bacilli</taxon>
        <taxon>Lactobacillales</taxon>
        <taxon>Streptococcaceae</taxon>
        <taxon>Lactococcus</taxon>
    </lineage>
</organism>
<dbReference type="InterPro" id="IPR000277">
    <property type="entry name" value="Cys/Met-Metab_PyrdxlP-dep_enz"/>
</dbReference>
<evidence type="ECO:0000256" key="1">
    <source>
        <dbReference type="ARBA" id="ARBA00001933"/>
    </source>
</evidence>
<dbReference type="SUPFAM" id="SSF53383">
    <property type="entry name" value="PLP-dependent transferases"/>
    <property type="match status" value="1"/>
</dbReference>
<dbReference type="Proteomes" id="UP000031847">
    <property type="component" value="Unassembled WGS sequence"/>
</dbReference>
<name>A0A0B8QLC1_LACLL</name>
<dbReference type="PATRIC" id="fig|1360.96.peg.2619"/>
<dbReference type="Gene3D" id="3.90.1150.10">
    <property type="entry name" value="Aspartate Aminotransferase, domain 1"/>
    <property type="match status" value="1"/>
</dbReference>
<dbReference type="PANTHER" id="PTHR11808">
    <property type="entry name" value="TRANS-SULFURATION ENZYME FAMILY MEMBER"/>
    <property type="match status" value="1"/>
</dbReference>
<dbReference type="PANTHER" id="PTHR11808:SF90">
    <property type="entry name" value="CYSTATHIONINE GAMMA-SYNTHASE"/>
    <property type="match status" value="1"/>
</dbReference>
<dbReference type="AlphaFoldDB" id="A0A0B8QLC1"/>
<gene>
    <name evidence="4" type="ORF">JCM5805K_0448</name>
</gene>
<dbReference type="InterPro" id="IPR015422">
    <property type="entry name" value="PyrdxlP-dep_Trfase_small"/>
</dbReference>
<comment type="cofactor">
    <cofactor evidence="1 3">
        <name>pyridoxal 5'-phosphate</name>
        <dbReference type="ChEBI" id="CHEBI:597326"/>
    </cofactor>
</comment>
<comment type="caution">
    <text evidence="4">The sequence shown here is derived from an EMBL/GenBank/DDBJ whole genome shotgun (WGS) entry which is preliminary data.</text>
</comment>
<dbReference type="GO" id="GO:0019346">
    <property type="term" value="P:transsulfuration"/>
    <property type="evidence" value="ECO:0007669"/>
    <property type="project" value="InterPro"/>
</dbReference>
<evidence type="ECO:0000256" key="3">
    <source>
        <dbReference type="RuleBase" id="RU362118"/>
    </source>
</evidence>
<evidence type="ECO:0000313" key="5">
    <source>
        <dbReference type="Proteomes" id="UP000031847"/>
    </source>
</evidence>
<keyword evidence="2 3" id="KW-0663">Pyridoxal phosphate</keyword>
<dbReference type="Pfam" id="PF01053">
    <property type="entry name" value="Cys_Met_Meta_PP"/>
    <property type="match status" value="1"/>
</dbReference>
<protein>
    <submittedName>
        <fullName evidence="4">Cystathionine beta-lyases/cystathionine gamma-synthases</fullName>
    </submittedName>
</protein>
<dbReference type="GO" id="GO:0016846">
    <property type="term" value="F:carbon-sulfur lyase activity"/>
    <property type="evidence" value="ECO:0007669"/>
    <property type="project" value="TreeGrafter"/>
</dbReference>